<evidence type="ECO:0000256" key="11">
    <source>
        <dbReference type="ARBA" id="ARBA00023136"/>
    </source>
</evidence>
<accession>A0ABD3AJ74</accession>
<dbReference type="InterPro" id="IPR012400">
    <property type="entry name" value="Long_Oxdase"/>
</dbReference>
<evidence type="ECO:0000256" key="15">
    <source>
        <dbReference type="SAM" id="MobiDB-lite"/>
    </source>
</evidence>
<feature type="compositionally biased region" description="Basic and acidic residues" evidence="15">
    <location>
        <begin position="1"/>
        <end position="23"/>
    </location>
</feature>
<comment type="catalytic activity">
    <reaction evidence="1 12">
        <text>a long-chain primary fatty alcohol + O2 = a long-chain fatty aldehyde + H2O2</text>
        <dbReference type="Rhea" id="RHEA:22756"/>
        <dbReference type="ChEBI" id="CHEBI:15379"/>
        <dbReference type="ChEBI" id="CHEBI:16240"/>
        <dbReference type="ChEBI" id="CHEBI:17176"/>
        <dbReference type="ChEBI" id="CHEBI:77396"/>
        <dbReference type="EC" id="1.1.3.20"/>
    </reaction>
</comment>
<evidence type="ECO:0000256" key="1">
    <source>
        <dbReference type="ARBA" id="ARBA00000920"/>
    </source>
</evidence>
<evidence type="ECO:0000256" key="2">
    <source>
        <dbReference type="ARBA" id="ARBA00003842"/>
    </source>
</evidence>
<dbReference type="InterPro" id="IPR000172">
    <property type="entry name" value="GMC_OxRdtase_N"/>
</dbReference>
<feature type="domain" description="Glucose-methanol-choline oxidoreductase N-terminal" evidence="17">
    <location>
        <begin position="298"/>
        <end position="520"/>
    </location>
</feature>
<dbReference type="AlphaFoldDB" id="A0ABD3AJ74"/>
<protein>
    <recommendedName>
        <fullName evidence="5 12">Long-chain-alcohol oxidase</fullName>
        <ecNumber evidence="5 12">1.1.3.20</ecNumber>
    </recommendedName>
</protein>
<dbReference type="GO" id="GO:0046577">
    <property type="term" value="F:long-chain-alcohol oxidase activity"/>
    <property type="evidence" value="ECO:0007669"/>
    <property type="project" value="UniProtKB-EC"/>
</dbReference>
<feature type="active site" description="Proton acceptor" evidence="13">
    <location>
        <position position="692"/>
    </location>
</feature>
<feature type="binding site" evidence="14">
    <location>
        <begin position="251"/>
        <end position="266"/>
    </location>
    <ligand>
        <name>FAD</name>
        <dbReference type="ChEBI" id="CHEBI:57692"/>
    </ligand>
</feature>
<organism evidence="19 20">
    <name type="scientific">Cinchona calisaya</name>
    <dbReference type="NCBI Taxonomy" id="153742"/>
    <lineage>
        <taxon>Eukaryota</taxon>
        <taxon>Viridiplantae</taxon>
        <taxon>Streptophyta</taxon>
        <taxon>Embryophyta</taxon>
        <taxon>Tracheophyta</taxon>
        <taxon>Spermatophyta</taxon>
        <taxon>Magnoliopsida</taxon>
        <taxon>eudicotyledons</taxon>
        <taxon>Gunneridae</taxon>
        <taxon>Pentapetalae</taxon>
        <taxon>asterids</taxon>
        <taxon>lamiids</taxon>
        <taxon>Gentianales</taxon>
        <taxon>Rubiaceae</taxon>
        <taxon>Cinchonoideae</taxon>
        <taxon>Cinchoneae</taxon>
        <taxon>Cinchona</taxon>
    </lineage>
</organism>
<dbReference type="InterPro" id="IPR036188">
    <property type="entry name" value="FAD/NAD-bd_sf"/>
</dbReference>
<reference evidence="19 20" key="1">
    <citation type="submission" date="2024-11" db="EMBL/GenBank/DDBJ databases">
        <title>A near-complete genome assembly of Cinchona calisaya.</title>
        <authorList>
            <person name="Lian D.C."/>
            <person name="Zhao X.W."/>
            <person name="Wei L."/>
        </authorList>
    </citation>
    <scope>NUCLEOTIDE SEQUENCE [LARGE SCALE GENOMIC DNA]</scope>
    <source>
        <tissue evidence="19">Nenye</tissue>
    </source>
</reference>
<evidence type="ECO:0000256" key="6">
    <source>
        <dbReference type="ARBA" id="ARBA00022630"/>
    </source>
</evidence>
<dbReference type="Proteomes" id="UP001630127">
    <property type="component" value="Unassembled WGS sequence"/>
</dbReference>
<dbReference type="PANTHER" id="PTHR46056">
    <property type="entry name" value="LONG-CHAIN-ALCOHOL OXIDASE"/>
    <property type="match status" value="1"/>
</dbReference>
<evidence type="ECO:0000256" key="16">
    <source>
        <dbReference type="SAM" id="Phobius"/>
    </source>
</evidence>
<proteinExistence type="inferred from homology"/>
<dbReference type="SUPFAM" id="SSF51905">
    <property type="entry name" value="FAD/NAD(P)-binding domain"/>
    <property type="match status" value="1"/>
</dbReference>
<evidence type="ECO:0000256" key="7">
    <source>
        <dbReference type="ARBA" id="ARBA00022692"/>
    </source>
</evidence>
<sequence>MEGKGSHEHEHDHDHNDDHDHDHHYHYHPLLTRARREGYNHGFSPSEIQSLSAASEAFLPSLPTDNEVNQDAFQYFFKASGSQSPFPDEVAELLVKRGIPEGLFVLRIVLKFLSTRLGTLLLCGSLSLKWSWPFVHKFSELSLKKRETILQNWSRETFLFPLRIVFLLIKIMCCYVFFSWTDDNFKNPVLDAIGYNTEAKQDKSKPKKDRPLEKGIIETGKENDSTLKTSLIQKGLFVKEDHNENTYKIRCDVVIVGSGCGGGVAAAILAASGQKVLVLEKGHYFVPEDYSGLEGPSFEELYVSGAKLTTLDGKVLLLAGSTVGGGSAVNWSASIKTPDHVLKEWSVEQKIPFYGSSVYQSAMDAVFNRIGVTNNCNKESFQNQVIKRGCENLGLEAEPVARNSSENHYCGSCGYGCKTGDKKGSDSTWLVDAVNNGAVIITGCKAERFVIQNNNRNGKMRKRCKGVIASVEGKDKTNRKLEIEARVAISACGSLLTPPLLISSGLKNKNIGRNLHLHPVLSAWGYVPESKSDIEGKSYEGGIITRLHKVQTGDSNNNCIIEAAALGPASYASLVPWVSGSDMKDRMTKFARTAKIFALIRDQGSGEVREEGRIMYRLNEVDKENLKLGVRQCLRILIAAGAVEVGTYRSDGQRLKCEGIKNEDIEEFLDTVTAESGPKSKAEHWTLYCSAHQMSSCKMGATEEAGAVDENGECWEAEGLFVCDGSVIPSAVGMNPMITIQSTAYCISKRIAESLKKGKFYLDDSSRA</sequence>
<evidence type="ECO:0000313" key="20">
    <source>
        <dbReference type="Proteomes" id="UP001630127"/>
    </source>
</evidence>
<evidence type="ECO:0000256" key="13">
    <source>
        <dbReference type="PIRSR" id="PIRSR028937-1"/>
    </source>
</evidence>
<evidence type="ECO:0000256" key="12">
    <source>
        <dbReference type="PIRNR" id="PIRNR028937"/>
    </source>
</evidence>
<evidence type="ECO:0000256" key="8">
    <source>
        <dbReference type="ARBA" id="ARBA00022827"/>
    </source>
</evidence>
<evidence type="ECO:0000313" key="19">
    <source>
        <dbReference type="EMBL" id="KAL3531208.1"/>
    </source>
</evidence>
<dbReference type="InterPro" id="IPR007867">
    <property type="entry name" value="GMC_OxRtase_C"/>
</dbReference>
<evidence type="ECO:0000259" key="17">
    <source>
        <dbReference type="Pfam" id="PF00732"/>
    </source>
</evidence>
<feature type="region of interest" description="Disordered" evidence="15">
    <location>
        <begin position="1"/>
        <end position="24"/>
    </location>
</feature>
<dbReference type="PIRSF" id="PIRSF028937">
    <property type="entry name" value="Lg_Ch_AO"/>
    <property type="match status" value="1"/>
</dbReference>
<dbReference type="Pfam" id="PF05199">
    <property type="entry name" value="GMC_oxred_C"/>
    <property type="match status" value="1"/>
</dbReference>
<keyword evidence="8 14" id="KW-0274">FAD</keyword>
<gene>
    <name evidence="19" type="ORF">ACH5RR_010530</name>
</gene>
<comment type="caution">
    <text evidence="19">The sequence shown here is derived from an EMBL/GenBank/DDBJ whole genome shotgun (WGS) entry which is preliminary data.</text>
</comment>
<comment type="similarity">
    <text evidence="4 12">Belongs to the GMC oxidoreductase family.</text>
</comment>
<evidence type="ECO:0000256" key="4">
    <source>
        <dbReference type="ARBA" id="ARBA00010790"/>
    </source>
</evidence>
<evidence type="ECO:0000256" key="14">
    <source>
        <dbReference type="PIRSR" id="PIRSR028937-2"/>
    </source>
</evidence>
<keyword evidence="9 16" id="KW-1133">Transmembrane helix</keyword>
<keyword evidence="6" id="KW-0285">Flavoprotein</keyword>
<name>A0ABD3AJ74_9GENT</name>
<evidence type="ECO:0000256" key="10">
    <source>
        <dbReference type="ARBA" id="ARBA00023002"/>
    </source>
</evidence>
<evidence type="ECO:0000256" key="3">
    <source>
        <dbReference type="ARBA" id="ARBA00004370"/>
    </source>
</evidence>
<dbReference type="PANTHER" id="PTHR46056:SF12">
    <property type="entry name" value="LONG-CHAIN-ALCOHOL OXIDASE"/>
    <property type="match status" value="1"/>
</dbReference>
<evidence type="ECO:0000259" key="18">
    <source>
        <dbReference type="Pfam" id="PF05199"/>
    </source>
</evidence>
<evidence type="ECO:0000256" key="9">
    <source>
        <dbReference type="ARBA" id="ARBA00022989"/>
    </source>
</evidence>
<feature type="domain" description="Glucose-methanol-choline oxidoreductase C-terminal" evidence="18">
    <location>
        <begin position="613"/>
        <end position="744"/>
    </location>
</feature>
<dbReference type="EMBL" id="JBJUIK010000004">
    <property type="protein sequence ID" value="KAL3531208.1"/>
    <property type="molecule type" value="Genomic_DNA"/>
</dbReference>
<dbReference type="Pfam" id="PF00732">
    <property type="entry name" value="GMC_oxred_N"/>
    <property type="match status" value="1"/>
</dbReference>
<dbReference type="EC" id="1.1.3.20" evidence="5 12"/>
<comment type="function">
    <text evidence="2 12">Long-chain fatty alcohol oxidase involved in the omega-oxidation pathway of lipid degradation.</text>
</comment>
<evidence type="ECO:0000256" key="5">
    <source>
        <dbReference type="ARBA" id="ARBA00013125"/>
    </source>
</evidence>
<dbReference type="Gene3D" id="3.50.50.60">
    <property type="entry name" value="FAD/NAD(P)-binding domain"/>
    <property type="match status" value="2"/>
</dbReference>
<keyword evidence="20" id="KW-1185">Reference proteome</keyword>
<keyword evidence="7 16" id="KW-0812">Transmembrane</keyword>
<keyword evidence="10 12" id="KW-0560">Oxidoreductase</keyword>
<dbReference type="GO" id="GO:0016020">
    <property type="term" value="C:membrane"/>
    <property type="evidence" value="ECO:0007669"/>
    <property type="project" value="UniProtKB-SubCell"/>
</dbReference>
<keyword evidence="11 12" id="KW-0472">Membrane</keyword>
<comment type="subcellular location">
    <subcellularLocation>
        <location evidence="3 12">Membrane</location>
    </subcellularLocation>
</comment>
<feature type="transmembrane region" description="Helical" evidence="16">
    <location>
        <begin position="160"/>
        <end position="180"/>
    </location>
</feature>